<proteinExistence type="predicted"/>
<sequence length="212" mass="25231">MRSFKSSRNGRKRQADHNGNGYDQLEGEWALYYKVTSYFTRHIRFDDREDWLHDTMLEMAKVKAKYKVKGKPLTEAGLMRVASYQVTEYWERLRRLTTWLDCGNCSKEQRRKCREQDLYSECPKYHQLVSLNTTVNPDGDGEPSELIQFLADDKAVDIVARLDARHTLQGLPRRLVQIGYKRYAGITLNDTERRYFNRQRQEELKRHQKALF</sequence>
<organism evidence="1">
    <name type="scientific">marine sediment metagenome</name>
    <dbReference type="NCBI Taxonomy" id="412755"/>
    <lineage>
        <taxon>unclassified sequences</taxon>
        <taxon>metagenomes</taxon>
        <taxon>ecological metagenomes</taxon>
    </lineage>
</organism>
<dbReference type="AlphaFoldDB" id="X1JNF9"/>
<name>X1JNF9_9ZZZZ</name>
<accession>X1JNF9</accession>
<evidence type="ECO:0000313" key="1">
    <source>
        <dbReference type="EMBL" id="GAH79809.1"/>
    </source>
</evidence>
<comment type="caution">
    <text evidence="1">The sequence shown here is derived from an EMBL/GenBank/DDBJ whole genome shotgun (WGS) entry which is preliminary data.</text>
</comment>
<reference evidence="1" key="1">
    <citation type="journal article" date="2014" name="Front. Microbiol.">
        <title>High frequency of phylogenetically diverse reductive dehalogenase-homologous genes in deep subseafloor sedimentary metagenomes.</title>
        <authorList>
            <person name="Kawai M."/>
            <person name="Futagami T."/>
            <person name="Toyoda A."/>
            <person name="Takaki Y."/>
            <person name="Nishi S."/>
            <person name="Hori S."/>
            <person name="Arai W."/>
            <person name="Tsubouchi T."/>
            <person name="Morono Y."/>
            <person name="Uchiyama I."/>
            <person name="Ito T."/>
            <person name="Fujiyama A."/>
            <person name="Inagaki F."/>
            <person name="Takami H."/>
        </authorList>
    </citation>
    <scope>NUCLEOTIDE SEQUENCE</scope>
    <source>
        <strain evidence="1">Expedition CK06-06</strain>
    </source>
</reference>
<gene>
    <name evidence="1" type="ORF">S03H2_55374</name>
</gene>
<dbReference type="EMBL" id="BARU01035363">
    <property type="protein sequence ID" value="GAH79809.1"/>
    <property type="molecule type" value="Genomic_DNA"/>
</dbReference>
<protein>
    <submittedName>
        <fullName evidence="1">Uncharacterized protein</fullName>
    </submittedName>
</protein>